<name>A0A3A8AWV9_9RHOB</name>
<evidence type="ECO:0008006" key="3">
    <source>
        <dbReference type="Google" id="ProtNLM"/>
    </source>
</evidence>
<dbReference type="SUPFAM" id="SSF52540">
    <property type="entry name" value="P-loop containing nucleoside triphosphate hydrolases"/>
    <property type="match status" value="1"/>
</dbReference>
<proteinExistence type="predicted"/>
<accession>A0A3A8AWV9</accession>
<organism evidence="1 2">
    <name type="scientific">Roseovarius spongiae</name>
    <dbReference type="NCBI Taxonomy" id="2320272"/>
    <lineage>
        <taxon>Bacteria</taxon>
        <taxon>Pseudomonadati</taxon>
        <taxon>Pseudomonadota</taxon>
        <taxon>Alphaproteobacteria</taxon>
        <taxon>Rhodobacterales</taxon>
        <taxon>Roseobacteraceae</taxon>
        <taxon>Roseovarius</taxon>
    </lineage>
</organism>
<dbReference type="PANTHER" id="PTHR48312:SF1">
    <property type="entry name" value="SULFOTRANSFERASE"/>
    <property type="match status" value="1"/>
</dbReference>
<evidence type="ECO:0000313" key="1">
    <source>
        <dbReference type="EMBL" id="RKF16873.1"/>
    </source>
</evidence>
<comment type="caution">
    <text evidence="1">The sequence shown here is derived from an EMBL/GenBank/DDBJ whole genome shotgun (WGS) entry which is preliminary data.</text>
</comment>
<dbReference type="InterPro" id="IPR027417">
    <property type="entry name" value="P-loop_NTPase"/>
</dbReference>
<dbReference type="Pfam" id="PF19798">
    <property type="entry name" value="Sulfotransfer_5"/>
    <property type="match status" value="1"/>
</dbReference>
<dbReference type="Proteomes" id="UP000281128">
    <property type="component" value="Unassembled WGS sequence"/>
</dbReference>
<sequence length="257" mass="29197">MTKDIHPIIALWSHPRSMSTATERIMRERGDLDCVHEPFMYDYYVHRRAGEMPHLEVDPDLPVSYEDIRAMLLARAGAGPVFFKDMSYYVTPRLLDDVAFRDRMRHAFLIRDPRAAIVSYHKIDPGVSEEEVGIAAQWEHYQGLVAAGHAPPVIRSEDIRNDPRATMAAFWDAIGLSPAPHAFEWGEVMPEDWNQVEGWHGRAAASNSIEPLPGDYYEKAEAAFEARARDEPRLRDLLAAHLPAYERLAERALKPAA</sequence>
<dbReference type="Gene3D" id="3.40.50.300">
    <property type="entry name" value="P-loop containing nucleotide triphosphate hydrolases"/>
    <property type="match status" value="1"/>
</dbReference>
<keyword evidence="2" id="KW-1185">Reference proteome</keyword>
<protein>
    <recommendedName>
        <fullName evidence="3">Sulfotransferase family protein</fullName>
    </recommendedName>
</protein>
<dbReference type="EMBL" id="RAPE01000001">
    <property type="protein sequence ID" value="RKF16873.1"/>
    <property type="molecule type" value="Genomic_DNA"/>
</dbReference>
<evidence type="ECO:0000313" key="2">
    <source>
        <dbReference type="Proteomes" id="UP000281128"/>
    </source>
</evidence>
<dbReference type="PANTHER" id="PTHR48312">
    <property type="match status" value="1"/>
</dbReference>
<gene>
    <name evidence="1" type="ORF">D6850_04905</name>
</gene>
<dbReference type="RefSeq" id="WP_121164305.1">
    <property type="nucleotide sequence ID" value="NZ_RAPE01000001.1"/>
</dbReference>
<reference evidence="1 2" key="1">
    <citation type="submission" date="2018-09" db="EMBL/GenBank/DDBJ databases">
        <title>Roseovarius spongiae sp. nov., isolated from a marine sponge.</title>
        <authorList>
            <person name="Zhuang L."/>
            <person name="Luo L."/>
        </authorList>
    </citation>
    <scope>NUCLEOTIDE SEQUENCE [LARGE SCALE GENOMIC DNA]</scope>
    <source>
        <strain evidence="1 2">HN-E21</strain>
    </source>
</reference>
<dbReference type="OrthoDB" id="272985at2"/>
<dbReference type="AlphaFoldDB" id="A0A3A8AWV9"/>